<dbReference type="EMBL" id="JAPTSV010000001">
    <property type="protein sequence ID" value="KAJ1531513.1"/>
    <property type="molecule type" value="Genomic_DNA"/>
</dbReference>
<name>A0AAV7Y0P7_9NEOP</name>
<dbReference type="AlphaFoldDB" id="A0AAV7Y0P7"/>
<feature type="compositionally biased region" description="Basic residues" evidence="1">
    <location>
        <begin position="154"/>
        <end position="167"/>
    </location>
</feature>
<feature type="compositionally biased region" description="Basic residues" evidence="1">
    <location>
        <begin position="107"/>
        <end position="123"/>
    </location>
</feature>
<feature type="region of interest" description="Disordered" evidence="1">
    <location>
        <begin position="60"/>
        <end position="167"/>
    </location>
</feature>
<feature type="region of interest" description="Disordered" evidence="1">
    <location>
        <begin position="1"/>
        <end position="47"/>
    </location>
</feature>
<sequence length="167" mass="17707">MSSSPRTPGLPGAVGAAGFDPPRRESRVQLRGQLRPAYQRDRADGPAGAVRLPALAALGAPGHRQGGLLRHVHGQHLQGRAAGAAVPPPRRLRGLRVAPDGGAPRQPAHRPPHALLLQRRRRPAPGLPRGGATRAARRGLRRPLPGLPRQPPRPAHRAAGIKRRALP</sequence>
<reference evidence="2" key="1">
    <citation type="submission" date="2022-12" db="EMBL/GenBank/DDBJ databases">
        <title>Chromosome-level genome assembly of the bean flower thrips Megalurothrips usitatus.</title>
        <authorList>
            <person name="Ma L."/>
            <person name="Liu Q."/>
            <person name="Li H."/>
            <person name="Cai W."/>
        </authorList>
    </citation>
    <scope>NUCLEOTIDE SEQUENCE</scope>
    <source>
        <strain evidence="2">Cailab_2022a</strain>
    </source>
</reference>
<comment type="caution">
    <text evidence="2">The sequence shown here is derived from an EMBL/GenBank/DDBJ whole genome shotgun (WGS) entry which is preliminary data.</text>
</comment>
<keyword evidence="3" id="KW-1185">Reference proteome</keyword>
<proteinExistence type="predicted"/>
<accession>A0AAV7Y0P7</accession>
<evidence type="ECO:0000256" key="1">
    <source>
        <dbReference type="SAM" id="MobiDB-lite"/>
    </source>
</evidence>
<dbReference type="Proteomes" id="UP001075354">
    <property type="component" value="Chromosome 1"/>
</dbReference>
<feature type="compositionally biased region" description="Low complexity" evidence="1">
    <location>
        <begin position="95"/>
        <end position="106"/>
    </location>
</feature>
<protein>
    <submittedName>
        <fullName evidence="2">Uncharacterized protein</fullName>
    </submittedName>
</protein>
<gene>
    <name evidence="2" type="ORF">ONE63_000188</name>
</gene>
<evidence type="ECO:0000313" key="3">
    <source>
        <dbReference type="Proteomes" id="UP001075354"/>
    </source>
</evidence>
<evidence type="ECO:0000313" key="2">
    <source>
        <dbReference type="EMBL" id="KAJ1531513.1"/>
    </source>
</evidence>
<organism evidence="2 3">
    <name type="scientific">Megalurothrips usitatus</name>
    <name type="common">bean blossom thrips</name>
    <dbReference type="NCBI Taxonomy" id="439358"/>
    <lineage>
        <taxon>Eukaryota</taxon>
        <taxon>Metazoa</taxon>
        <taxon>Ecdysozoa</taxon>
        <taxon>Arthropoda</taxon>
        <taxon>Hexapoda</taxon>
        <taxon>Insecta</taxon>
        <taxon>Pterygota</taxon>
        <taxon>Neoptera</taxon>
        <taxon>Paraneoptera</taxon>
        <taxon>Thysanoptera</taxon>
        <taxon>Terebrantia</taxon>
        <taxon>Thripoidea</taxon>
        <taxon>Thripidae</taxon>
        <taxon>Megalurothrips</taxon>
    </lineage>
</organism>